<feature type="chain" id="PRO_5040316694" evidence="1">
    <location>
        <begin position="23"/>
        <end position="371"/>
    </location>
</feature>
<accession>A0A9Q3P6T0</accession>
<keyword evidence="3" id="KW-1185">Reference proteome</keyword>
<dbReference type="Proteomes" id="UP000765509">
    <property type="component" value="Unassembled WGS sequence"/>
</dbReference>
<protein>
    <submittedName>
        <fullName evidence="2">Uncharacterized protein</fullName>
    </submittedName>
</protein>
<name>A0A9Q3P6T0_9BASI</name>
<comment type="caution">
    <text evidence="2">The sequence shown here is derived from an EMBL/GenBank/DDBJ whole genome shotgun (WGS) entry which is preliminary data.</text>
</comment>
<sequence length="371" mass="42989">MTTFSFTSWIFLLLIYENFVKLFVKGPIPREIFENYKPSTPSRDTLTQRDVSSVHLNLDLSLALQSTVPRPSSATKSEAGTHIYDENKPLFSQSKIAIQGNTVFLPWKPTPGYRYFTSGGSRVENLVGTTSSDSVGRFLPVETSYRYDWSNNALNEKSPKSISWGRPLNQEITIEEKKIENYYQEIKEKLAKEEVKTLGIGTVMSDFFDIIQPQIFTICKEAEVLRFIRLTTECALLNIRCINEACEPTLFSEENLKEVQIKCFDRMKYLWGLVLIGETHIIENSNIKEEIYTTRRYIKEFPNNSHQRVRSVNWLLTQAWLKLDILPEREDITNWFNKNTELKISFKTSANRIVLNARFQKQIFSPTCTAL</sequence>
<evidence type="ECO:0000313" key="3">
    <source>
        <dbReference type="Proteomes" id="UP000765509"/>
    </source>
</evidence>
<reference evidence="2" key="1">
    <citation type="submission" date="2021-03" db="EMBL/GenBank/DDBJ databases">
        <title>Draft genome sequence of rust myrtle Austropuccinia psidii MF-1, a brazilian biotype.</title>
        <authorList>
            <person name="Quecine M.C."/>
            <person name="Pachon D.M.R."/>
            <person name="Bonatelli M.L."/>
            <person name="Correr F.H."/>
            <person name="Franceschini L.M."/>
            <person name="Leite T.F."/>
            <person name="Margarido G.R.A."/>
            <person name="Almeida C.A."/>
            <person name="Ferrarezi J.A."/>
            <person name="Labate C.A."/>
        </authorList>
    </citation>
    <scope>NUCLEOTIDE SEQUENCE</scope>
    <source>
        <strain evidence="2">MF-1</strain>
    </source>
</reference>
<keyword evidence="1" id="KW-0732">Signal</keyword>
<gene>
    <name evidence="2" type="ORF">O181_088271</name>
</gene>
<proteinExistence type="predicted"/>
<evidence type="ECO:0000256" key="1">
    <source>
        <dbReference type="SAM" id="SignalP"/>
    </source>
</evidence>
<organism evidence="2 3">
    <name type="scientific">Austropuccinia psidii MF-1</name>
    <dbReference type="NCBI Taxonomy" id="1389203"/>
    <lineage>
        <taxon>Eukaryota</taxon>
        <taxon>Fungi</taxon>
        <taxon>Dikarya</taxon>
        <taxon>Basidiomycota</taxon>
        <taxon>Pucciniomycotina</taxon>
        <taxon>Pucciniomycetes</taxon>
        <taxon>Pucciniales</taxon>
        <taxon>Sphaerophragmiaceae</taxon>
        <taxon>Austropuccinia</taxon>
    </lineage>
</organism>
<feature type="signal peptide" evidence="1">
    <location>
        <begin position="1"/>
        <end position="22"/>
    </location>
</feature>
<dbReference type="AlphaFoldDB" id="A0A9Q3P6T0"/>
<dbReference type="EMBL" id="AVOT02053783">
    <property type="protein sequence ID" value="MBW0548556.1"/>
    <property type="molecule type" value="Genomic_DNA"/>
</dbReference>
<evidence type="ECO:0000313" key="2">
    <source>
        <dbReference type="EMBL" id="MBW0548556.1"/>
    </source>
</evidence>